<evidence type="ECO:0008006" key="3">
    <source>
        <dbReference type="Google" id="ProtNLM"/>
    </source>
</evidence>
<dbReference type="EMBL" id="CP159218">
    <property type="protein sequence ID" value="XCG64316.1"/>
    <property type="molecule type" value="Genomic_DNA"/>
</dbReference>
<proteinExistence type="predicted"/>
<dbReference type="AlphaFoldDB" id="A0AAU8DQ72"/>
<gene>
    <name evidence="2" type="ORF">ABLG96_02910</name>
</gene>
<feature type="region of interest" description="Disordered" evidence="1">
    <location>
        <begin position="167"/>
        <end position="191"/>
    </location>
</feature>
<evidence type="ECO:0000256" key="1">
    <source>
        <dbReference type="SAM" id="MobiDB-lite"/>
    </source>
</evidence>
<evidence type="ECO:0000313" key="2">
    <source>
        <dbReference type="EMBL" id="XCG64316.1"/>
    </source>
</evidence>
<protein>
    <recommendedName>
        <fullName evidence="3">Gluconate 2-dehydrogenase subunit 3 family protein</fullName>
    </recommendedName>
</protein>
<accession>A0AAU8DQ72</accession>
<feature type="region of interest" description="Disordered" evidence="1">
    <location>
        <begin position="1"/>
        <end position="34"/>
    </location>
</feature>
<name>A0AAU8DQ72_9ACTN</name>
<reference evidence="2" key="1">
    <citation type="submission" date="2024-05" db="EMBL/GenBank/DDBJ databases">
        <authorList>
            <person name="Cai S.Y."/>
            <person name="Jin L.M."/>
            <person name="Li H.R."/>
        </authorList>
    </citation>
    <scope>NUCLEOTIDE SEQUENCE</scope>
    <source>
        <strain evidence="2">A5-74</strain>
    </source>
</reference>
<dbReference type="RefSeq" id="WP_353649929.1">
    <property type="nucleotide sequence ID" value="NZ_CP159218.1"/>
</dbReference>
<feature type="compositionally biased region" description="Polar residues" evidence="1">
    <location>
        <begin position="181"/>
        <end position="191"/>
    </location>
</feature>
<organism evidence="2">
    <name type="scientific">Nakamurella sp. A5-74</name>
    <dbReference type="NCBI Taxonomy" id="3158264"/>
    <lineage>
        <taxon>Bacteria</taxon>
        <taxon>Bacillati</taxon>
        <taxon>Actinomycetota</taxon>
        <taxon>Actinomycetes</taxon>
        <taxon>Nakamurellales</taxon>
        <taxon>Nakamurellaceae</taxon>
        <taxon>Nakamurella</taxon>
    </lineage>
</organism>
<sequence length="191" mass="20597">MTANPPQDQVELQRDTAPSSAEDRAVGDGAEGELSDHHTQVLHRLLRVTYPHPSFPDGPYRRSAAAIQATDGSADLLPGGLADLDRRADGDFCSLDDAAATEVIRQIADTPFFALVHSTTVVALYDDHEVWDLLGYEGSSFAKGGYLHRGLDDLDWLPTPRIEEYSGEPRVELVTEPDNAPTATSAAAQGD</sequence>